<organism evidence="4 5">
    <name type="scientific">Sphingomonas telluris</name>
    <dbReference type="NCBI Taxonomy" id="2907998"/>
    <lineage>
        <taxon>Bacteria</taxon>
        <taxon>Pseudomonadati</taxon>
        <taxon>Pseudomonadota</taxon>
        <taxon>Alphaproteobacteria</taxon>
        <taxon>Sphingomonadales</taxon>
        <taxon>Sphingomonadaceae</taxon>
        <taxon>Sphingomonas</taxon>
    </lineage>
</organism>
<dbReference type="SUPFAM" id="SSF52200">
    <property type="entry name" value="Toll/Interleukin receptor TIR domain"/>
    <property type="match status" value="1"/>
</dbReference>
<evidence type="ECO:0000256" key="1">
    <source>
        <dbReference type="SAM" id="MobiDB-lite"/>
    </source>
</evidence>
<keyword evidence="4" id="KW-0675">Receptor</keyword>
<keyword evidence="2" id="KW-0472">Membrane</keyword>
<dbReference type="InterPro" id="IPR000157">
    <property type="entry name" value="TIR_dom"/>
</dbReference>
<dbReference type="RefSeq" id="WP_241447656.1">
    <property type="nucleotide sequence ID" value="NZ_JAKZHW010000002.1"/>
</dbReference>
<evidence type="ECO:0000256" key="2">
    <source>
        <dbReference type="SAM" id="Phobius"/>
    </source>
</evidence>
<sequence>MNLLARRSEWTRPEKDRAAATPFAGGSQHYFAFISYSHRDAPVADWLQEELEGFKVPMQLVGRITKHGSIPRRLTPVFRDLEELPASDDLGTEIHEAISTSRFLIVLCSPESAKSRWTNAEIEAFKLAHPEGFMLAAIVAGEPFASDDPEHEAEECLPRALRFKYDRRGRITDKRAEPLAADLRGSADNRRLGFLKLVAGMLDVGLDDLVRRDAVRRQRRLALLAAASLAGMIVTSGLAITAIEARDAARDQRREAEGLISFMLGDLQQKLQPIGRLDALDGVGARVLDYYKKQDKADLSDSALKQRSQALALMGAVANSRGNLDASMRLYQEALAGTAEAIRRNPQDPERYYEHAQNVFYTADIALRRGDAKGALAALQEYKSLADKMVALAPDSMKYRMEAQNATVNLGTTMYTQRRFPEAAAQFEQALRSMDAFATADPQNEEYQKSLVETLAWSADAHFAGGQLDVATPERERHVALLERLLKRSRGDVYYGEKLITAHRALAGLYAYRGRLDVATAQAREAAAHADQLLAVEGNNSKWLEYSAQARFVLAQYLLASAKRAEAASEIDTGCAVAKSLIARDPKVSDWRILRRSCLIAKANLDLASGSATGALANANQALEIARSTRSTDPVDDGYAIAKASRIAGDAQRALGNRAAATQLWTQALAAVPRTAAERPMEMSEHALILKRLGRSAESAQLAGKLSAMGYREPEFRIG</sequence>
<dbReference type="InterPro" id="IPR011990">
    <property type="entry name" value="TPR-like_helical_dom_sf"/>
</dbReference>
<keyword evidence="2" id="KW-1133">Transmembrane helix</keyword>
<evidence type="ECO:0000259" key="3">
    <source>
        <dbReference type="PROSITE" id="PS50104"/>
    </source>
</evidence>
<dbReference type="Proteomes" id="UP001203058">
    <property type="component" value="Unassembled WGS sequence"/>
</dbReference>
<feature type="transmembrane region" description="Helical" evidence="2">
    <location>
        <begin position="221"/>
        <end position="243"/>
    </location>
</feature>
<dbReference type="Gene3D" id="1.25.40.10">
    <property type="entry name" value="Tetratricopeptide repeat domain"/>
    <property type="match status" value="1"/>
</dbReference>
<dbReference type="Pfam" id="PF13676">
    <property type="entry name" value="TIR_2"/>
    <property type="match status" value="1"/>
</dbReference>
<name>A0ABS9VP73_9SPHN</name>
<protein>
    <submittedName>
        <fullName evidence="4">Toll/interleukin-1 receptor domain-containing protein</fullName>
    </submittedName>
</protein>
<evidence type="ECO:0000313" key="4">
    <source>
        <dbReference type="EMBL" id="MCH8616762.1"/>
    </source>
</evidence>
<dbReference type="EMBL" id="JAKZHW010000002">
    <property type="protein sequence ID" value="MCH8616762.1"/>
    <property type="molecule type" value="Genomic_DNA"/>
</dbReference>
<feature type="region of interest" description="Disordered" evidence="1">
    <location>
        <begin position="1"/>
        <end position="20"/>
    </location>
</feature>
<feature type="domain" description="TIR" evidence="3">
    <location>
        <begin position="28"/>
        <end position="187"/>
    </location>
</feature>
<dbReference type="PROSITE" id="PS50104">
    <property type="entry name" value="TIR"/>
    <property type="match status" value="1"/>
</dbReference>
<keyword evidence="5" id="KW-1185">Reference proteome</keyword>
<feature type="compositionally biased region" description="Basic and acidic residues" evidence="1">
    <location>
        <begin position="1"/>
        <end position="18"/>
    </location>
</feature>
<proteinExistence type="predicted"/>
<comment type="caution">
    <text evidence="4">The sequence shown here is derived from an EMBL/GenBank/DDBJ whole genome shotgun (WGS) entry which is preliminary data.</text>
</comment>
<accession>A0ABS9VP73</accession>
<dbReference type="SUPFAM" id="SSF48452">
    <property type="entry name" value="TPR-like"/>
    <property type="match status" value="3"/>
</dbReference>
<keyword evidence="2" id="KW-0812">Transmembrane</keyword>
<dbReference type="Gene3D" id="3.40.50.10140">
    <property type="entry name" value="Toll/interleukin-1 receptor homology (TIR) domain"/>
    <property type="match status" value="1"/>
</dbReference>
<gene>
    <name evidence="4" type="ORF">LZ016_11730</name>
</gene>
<reference evidence="4 5" key="1">
    <citation type="submission" date="2022-03" db="EMBL/GenBank/DDBJ databases">
        <authorList>
            <person name="Jo J.-H."/>
            <person name="Im W.-T."/>
        </authorList>
    </citation>
    <scope>NUCLEOTIDE SEQUENCE [LARGE SCALE GENOMIC DNA]</scope>
    <source>
        <strain evidence="4 5">SM33</strain>
    </source>
</reference>
<evidence type="ECO:0000313" key="5">
    <source>
        <dbReference type="Proteomes" id="UP001203058"/>
    </source>
</evidence>
<dbReference type="InterPro" id="IPR035897">
    <property type="entry name" value="Toll_tir_struct_dom_sf"/>
</dbReference>